<accession>A0A0K1S5R2</accession>
<evidence type="ECO:0000259" key="2">
    <source>
        <dbReference type="Pfam" id="PF01979"/>
    </source>
</evidence>
<dbReference type="PANTHER" id="PTHR43135:SF3">
    <property type="entry name" value="ALPHA-D-RIBOSE 1-METHYLPHOSPHONATE 5-TRIPHOSPHATE DIPHOSPHATASE"/>
    <property type="match status" value="1"/>
</dbReference>
<evidence type="ECO:0000256" key="1">
    <source>
        <dbReference type="SAM" id="MobiDB-lite"/>
    </source>
</evidence>
<dbReference type="PANTHER" id="PTHR43135">
    <property type="entry name" value="ALPHA-D-RIBOSE 1-METHYLPHOSPHONATE 5-TRIPHOSPHATE DIPHOSPHATASE"/>
    <property type="match status" value="1"/>
</dbReference>
<dbReference type="SUPFAM" id="SSF51338">
    <property type="entry name" value="Composite domain of metallo-dependent hydrolases"/>
    <property type="match status" value="1"/>
</dbReference>
<dbReference type="InterPro" id="IPR032466">
    <property type="entry name" value="Metal_Hydrolase"/>
</dbReference>
<dbReference type="PATRIC" id="fig|1638788.3.peg.4518"/>
<dbReference type="InterPro" id="IPR011059">
    <property type="entry name" value="Metal-dep_hydrolase_composite"/>
</dbReference>
<dbReference type="Proteomes" id="UP000068167">
    <property type="component" value="Chromosome"/>
</dbReference>
<dbReference type="Pfam" id="PF01979">
    <property type="entry name" value="Amidohydro_1"/>
    <property type="match status" value="1"/>
</dbReference>
<dbReference type="Gene3D" id="3.20.20.140">
    <property type="entry name" value="Metal-dependent hydrolases"/>
    <property type="match status" value="1"/>
</dbReference>
<protein>
    <submittedName>
        <fullName evidence="3">Xaa-Pro dipeptidase family enzyme</fullName>
    </submittedName>
</protein>
<dbReference type="SUPFAM" id="SSF51556">
    <property type="entry name" value="Metallo-dependent hydrolases"/>
    <property type="match status" value="1"/>
</dbReference>
<dbReference type="Gene3D" id="2.30.40.10">
    <property type="entry name" value="Urease, subunit C, domain 1"/>
    <property type="match status" value="1"/>
</dbReference>
<dbReference type="AlphaFoldDB" id="A0A0K1S5R2"/>
<dbReference type="InterPro" id="IPR006680">
    <property type="entry name" value="Amidohydro-rel"/>
</dbReference>
<sequence>MRFGNHRPFTAARMSTSGSRDIKRSPSSRLIKTLKKLTTGETTMTGTNSTSPNYVIVTDQYWDGLADNPLGATEIRIENGNITAIATTVDHSNAQIIELKGHTVTPGFIDCHVHITFCEGDPTIPENPYMVTVPLMTLYSLNPLKTLLMNGFTTVREVGCPDPEFITVDLKKAIANGWIIGPDLLVAPHLISAQGGHGDFTSLVAFQFRPEKFEVADGTAEIIRIVREEIRSGADWIKFCATGGFSSPTDDPSQTTYSQEEMNILVSTAKDFGISACPHAYGGEGVQRAVNAGVRSIEHGNLASSETLQLMEEKGVYLVPTQYTVLEKARNANNPEYWKSRSPWQHAKYQKYASQLIACADNLAKSNVKIAFGTDAGTFPHIDNWKEFPAMVQNGITPLRALKAATTVAAELLMQPNIGALAVGKFADIIAMPGNPFEDINVTGKVDFVMKRGVIYKQPSGGQV</sequence>
<dbReference type="InterPro" id="IPR051781">
    <property type="entry name" value="Metallo-dep_Hydrolase"/>
</dbReference>
<dbReference type="EMBL" id="CP011339">
    <property type="protein sequence ID" value="AKV69390.1"/>
    <property type="molecule type" value="Genomic_DNA"/>
</dbReference>
<feature type="region of interest" description="Disordered" evidence="1">
    <location>
        <begin position="1"/>
        <end position="26"/>
    </location>
</feature>
<organism evidence="3 4">
    <name type="scientific">Microcystis panniformis FACHB-1757</name>
    <dbReference type="NCBI Taxonomy" id="1638788"/>
    <lineage>
        <taxon>Bacteria</taxon>
        <taxon>Bacillati</taxon>
        <taxon>Cyanobacteriota</taxon>
        <taxon>Cyanophyceae</taxon>
        <taxon>Oscillatoriophycideae</taxon>
        <taxon>Chroococcales</taxon>
        <taxon>Microcystaceae</taxon>
        <taxon>Microcystis</taxon>
    </lineage>
</organism>
<feature type="compositionally biased region" description="Polar residues" evidence="1">
    <location>
        <begin position="13"/>
        <end position="26"/>
    </location>
</feature>
<dbReference type="CDD" id="cd01299">
    <property type="entry name" value="Met_dep_hydrolase_A"/>
    <property type="match status" value="1"/>
</dbReference>
<keyword evidence="4" id="KW-1185">Reference proteome</keyword>
<evidence type="ECO:0000313" key="3">
    <source>
        <dbReference type="EMBL" id="AKV69390.1"/>
    </source>
</evidence>
<evidence type="ECO:0000313" key="4">
    <source>
        <dbReference type="Proteomes" id="UP000068167"/>
    </source>
</evidence>
<proteinExistence type="predicted"/>
<name>A0A0K1S5R2_9CHRO</name>
<dbReference type="KEGG" id="mpk:VL20_4483"/>
<dbReference type="InterPro" id="IPR057744">
    <property type="entry name" value="OTAase-like"/>
</dbReference>
<reference evidence="3 4" key="1">
    <citation type="journal article" date="2016" name="Stand. Genomic Sci.">
        <title>Complete genome sequence and genomic characterization of Microcystis panniformis FACHB 1757 by third-generation sequencing.</title>
        <authorList>
            <person name="Zhang J.Y."/>
            <person name="Guan R."/>
            <person name="Zhang H.J."/>
            <person name="Li H."/>
            <person name="Xiao P."/>
            <person name="Yu G.L."/>
            <person name="Du L."/>
            <person name="Cao D.M."/>
            <person name="Zhu B.C."/>
            <person name="Li R.H."/>
            <person name="Lu Z.H."/>
        </authorList>
    </citation>
    <scope>NUCLEOTIDE SEQUENCE [LARGE SCALE GENOMIC DNA]</scope>
    <source>
        <strain evidence="3 4">FACHB-1757</strain>
    </source>
</reference>
<dbReference type="GO" id="GO:0016810">
    <property type="term" value="F:hydrolase activity, acting on carbon-nitrogen (but not peptide) bonds"/>
    <property type="evidence" value="ECO:0007669"/>
    <property type="project" value="InterPro"/>
</dbReference>
<feature type="domain" description="Amidohydrolase-related" evidence="2">
    <location>
        <begin position="103"/>
        <end position="454"/>
    </location>
</feature>
<gene>
    <name evidence="3" type="ORF">VL20_4483</name>
</gene>